<dbReference type="PANTHER" id="PTHR23119:SF33">
    <property type="entry name" value="DISKS LARGE HOMOLOG 4"/>
    <property type="match status" value="1"/>
</dbReference>
<dbReference type="GO" id="GO:0043005">
    <property type="term" value="C:neuron projection"/>
    <property type="evidence" value="ECO:0007669"/>
    <property type="project" value="InterPro"/>
</dbReference>
<dbReference type="InterPro" id="IPR019590">
    <property type="entry name" value="DLG1_PEST_dom"/>
</dbReference>
<dbReference type="PROSITE" id="PS50106">
    <property type="entry name" value="PDZ"/>
    <property type="match status" value="3"/>
</dbReference>
<comment type="similarity">
    <text evidence="2">Belongs to the MAGUK family.</text>
</comment>
<dbReference type="PROSITE" id="PS50002">
    <property type="entry name" value="SH3"/>
    <property type="match status" value="1"/>
</dbReference>
<dbReference type="Gene3D" id="2.30.42.10">
    <property type="match status" value="3"/>
</dbReference>
<evidence type="ECO:0000259" key="8">
    <source>
        <dbReference type="PROSITE" id="PS50052"/>
    </source>
</evidence>
<dbReference type="FunFam" id="2.30.42.10:FF:000002">
    <property type="entry name" value="Disks large homolog 4 isoform 2"/>
    <property type="match status" value="1"/>
</dbReference>
<dbReference type="FunFam" id="3.40.50.300:FF:001402">
    <property type="entry name" value="Discs, large homolog 3 (Drosophila)"/>
    <property type="match status" value="1"/>
</dbReference>
<dbReference type="Pfam" id="PF00625">
    <property type="entry name" value="Guanylate_kin"/>
    <property type="match status" value="1"/>
</dbReference>
<dbReference type="AlphaFoldDB" id="A0A3P9LVF8"/>
<dbReference type="Ensembl" id="ENSORLT00020006314.1">
    <property type="protein sequence ID" value="ENSORLP00020024687.1"/>
    <property type="gene ID" value="ENSORLG00020006410.1"/>
</dbReference>
<protein>
    <submittedName>
        <fullName evidence="10">Discs large MAGUK scaffold protein 4</fullName>
    </submittedName>
</protein>
<evidence type="ECO:0000259" key="9">
    <source>
        <dbReference type="PROSITE" id="PS50106"/>
    </source>
</evidence>
<dbReference type="InterPro" id="IPR001478">
    <property type="entry name" value="PDZ"/>
</dbReference>
<accession>A0A3P9LVF8</accession>
<dbReference type="SMART" id="SM00326">
    <property type="entry name" value="SH3"/>
    <property type="match status" value="1"/>
</dbReference>
<feature type="domain" description="PDZ" evidence="9">
    <location>
        <begin position="308"/>
        <end position="389"/>
    </location>
</feature>
<dbReference type="InterPro" id="IPR027417">
    <property type="entry name" value="P-loop_NTPase"/>
</dbReference>
<evidence type="ECO:0000256" key="1">
    <source>
        <dbReference type="ARBA" id="ARBA00004170"/>
    </source>
</evidence>
<dbReference type="PROSITE" id="PS00856">
    <property type="entry name" value="GUANYLATE_KINASE_1"/>
    <property type="match status" value="1"/>
</dbReference>
<comment type="subcellular location">
    <subcellularLocation>
        <location evidence="1">Membrane</location>
        <topology evidence="1">Peripheral membrane protein</topology>
    </subcellularLocation>
</comment>
<organism evidence="10 11">
    <name type="scientific">Oryzias latipes</name>
    <name type="common">Japanese rice fish</name>
    <name type="synonym">Japanese killifish</name>
    <dbReference type="NCBI Taxonomy" id="8090"/>
    <lineage>
        <taxon>Eukaryota</taxon>
        <taxon>Metazoa</taxon>
        <taxon>Chordata</taxon>
        <taxon>Craniata</taxon>
        <taxon>Vertebrata</taxon>
        <taxon>Euteleostomi</taxon>
        <taxon>Actinopterygii</taxon>
        <taxon>Neopterygii</taxon>
        <taxon>Teleostei</taxon>
        <taxon>Neoteleostei</taxon>
        <taxon>Acanthomorphata</taxon>
        <taxon>Ovalentaria</taxon>
        <taxon>Atherinomorphae</taxon>
        <taxon>Beloniformes</taxon>
        <taxon>Adrianichthyidae</taxon>
        <taxon>Oryziinae</taxon>
        <taxon>Oryzias</taxon>
    </lineage>
</organism>
<dbReference type="SUPFAM" id="SSF50044">
    <property type="entry name" value="SH3-domain"/>
    <property type="match status" value="1"/>
</dbReference>
<dbReference type="CDD" id="cd00071">
    <property type="entry name" value="GMPK"/>
    <property type="match status" value="1"/>
</dbReference>
<dbReference type="SMART" id="SM00228">
    <property type="entry name" value="PDZ"/>
    <property type="match status" value="3"/>
</dbReference>
<evidence type="ECO:0000256" key="4">
    <source>
        <dbReference type="ARBA" id="ARBA00022737"/>
    </source>
</evidence>
<evidence type="ECO:0000256" key="2">
    <source>
        <dbReference type="ARBA" id="ARBA00007014"/>
    </source>
</evidence>
<reference evidence="10 11" key="2">
    <citation type="submission" date="2017-04" db="EMBL/GenBank/DDBJ databases">
        <title>CpG methylation of centromeres and impact of large insertions on vertebrate speciation.</title>
        <authorList>
            <person name="Ichikawa K."/>
            <person name="Yoshimura J."/>
            <person name="Morishita S."/>
        </authorList>
    </citation>
    <scope>NUCLEOTIDE SEQUENCE</scope>
    <source>
        <strain evidence="10 11">HNI</strain>
    </source>
</reference>
<dbReference type="CDD" id="cd06723">
    <property type="entry name" value="PDZ1_Dlg1-2-4-like"/>
    <property type="match status" value="1"/>
</dbReference>
<dbReference type="Pfam" id="PF07653">
    <property type="entry name" value="SH3_2"/>
    <property type="match status" value="1"/>
</dbReference>
<dbReference type="InterPro" id="IPR050614">
    <property type="entry name" value="Synaptic_Scaffolding_LAP-MAGUK"/>
</dbReference>
<dbReference type="FunFam" id="2.30.42.10:FF:000001">
    <property type="entry name" value="Disks large homolog 1 isoform 2"/>
    <property type="match status" value="1"/>
</dbReference>
<evidence type="ECO:0000313" key="11">
    <source>
        <dbReference type="Proteomes" id="UP000265180"/>
    </source>
</evidence>
<dbReference type="InterPro" id="IPR019583">
    <property type="entry name" value="DLG1-4_PDZ_assoc"/>
</dbReference>
<dbReference type="FunFam" id="2.30.42.10:FF:000049">
    <property type="entry name" value="disks large homolog 1 isoform X1"/>
    <property type="match status" value="1"/>
</dbReference>
<dbReference type="SUPFAM" id="SSF50156">
    <property type="entry name" value="PDZ domain-like"/>
    <property type="match status" value="3"/>
</dbReference>
<dbReference type="CDD" id="cd06724">
    <property type="entry name" value="PDZ2_Dlg1-2-4-like"/>
    <property type="match status" value="1"/>
</dbReference>
<feature type="domain" description="PDZ" evidence="9">
    <location>
        <begin position="62"/>
        <end position="149"/>
    </location>
</feature>
<sequence>MYSTVILNVFYSPSCDALLFTIKRSSFIPAHLGNTPPVVVNTDTLDGSPYVNGTEGEIEYEEITLERGNSGLGFSIAGGTDNPHVGDDPSIFITKIIPGGAAAQDGRLSVNDCILFVNDVDVREVTHSQAVEALKEAGAIVRLYVLRRKPAAEKVTEIKLIKGPKGLGFSIAGGVGNQHIPGDNSIYVTKIIEGGAAHKDGRLQIGDKILAVNNVCLEDVMHEDAVGALKNTAEVVYLRVAKPNNLFLTNSYNPPDLTTYSHMDTELSHPGYLGSDYPQALTPTSPSRFSPVLHGMMGDDDIPREPRRILIHRGSTGLGFNIVGGEDGEGIFISFILAGGPADLSGELHKGDQILSVNGVDLRMATHEQAAAALKNAGQTVTIVAQYRPDEYSRFEAKIHDLREQLMNSSMGSGTTTLRSNPKRGFYIRALFDYDKTADCGFLSQALSFRFGDVLHVLDCGDEEWWQARRVSPQNEAEEVGFIPSKHRVERKDWSRGNTKERVCLFSETLHQIKSLLCLILPIIILGPVKDRINDDLLSEFPDKFGSCVPHTTRPKRDYEVDGRDYHFVSSREQMEKDIQSHRFIEAGQYNSHLYGTSVQSVREVAEQQGKHCILDVSANAVRRLQAAQLHPIAIFVRPKSLENVLEINTRLTEEQARKGMDRALKLEQDFLECFTAVVEGDSFEEVYHKVKTVVEEQSGPYIWIPTRERL</sequence>
<dbReference type="Gene3D" id="2.30.30.40">
    <property type="entry name" value="SH3 Domains"/>
    <property type="match status" value="1"/>
</dbReference>
<dbReference type="GO" id="GO:0016020">
    <property type="term" value="C:membrane"/>
    <property type="evidence" value="ECO:0007669"/>
    <property type="project" value="UniProtKB-SubCell"/>
</dbReference>
<reference evidence="10" key="3">
    <citation type="submission" date="2025-08" db="UniProtKB">
        <authorList>
            <consortium name="Ensembl"/>
        </authorList>
    </citation>
    <scope>IDENTIFICATION</scope>
    <source>
        <strain evidence="10">HNI</strain>
    </source>
</reference>
<evidence type="ECO:0000256" key="5">
    <source>
        <dbReference type="ARBA" id="ARBA00023136"/>
    </source>
</evidence>
<dbReference type="InterPro" id="IPR008145">
    <property type="entry name" value="GK/Ca_channel_bsu"/>
</dbReference>
<feature type="domain" description="SH3" evidence="7">
    <location>
        <begin position="423"/>
        <end position="493"/>
    </location>
</feature>
<dbReference type="InterPro" id="IPR020590">
    <property type="entry name" value="Guanylate_kinase_CS"/>
</dbReference>
<dbReference type="Gene3D" id="3.40.50.300">
    <property type="entry name" value="P-loop containing nucleotide triphosphate hydrolases"/>
    <property type="match status" value="1"/>
</dbReference>
<dbReference type="InterPro" id="IPR008144">
    <property type="entry name" value="Guanylate_kin-like_dom"/>
</dbReference>
<dbReference type="Proteomes" id="UP000265180">
    <property type="component" value="Chromosome 14"/>
</dbReference>
<dbReference type="InterPro" id="IPR036034">
    <property type="entry name" value="PDZ_sf"/>
</dbReference>
<name>A0A3P9LVF8_ORYLA</name>
<evidence type="ECO:0000313" key="10">
    <source>
        <dbReference type="Ensembl" id="ENSORLP00020024687.1"/>
    </source>
</evidence>
<dbReference type="PANTHER" id="PTHR23119">
    <property type="entry name" value="DISCS LARGE"/>
    <property type="match status" value="1"/>
</dbReference>
<dbReference type="InterPro" id="IPR036028">
    <property type="entry name" value="SH3-like_dom_sf"/>
</dbReference>
<feature type="domain" description="Guanylate kinase-like" evidence="8">
    <location>
        <begin position="520"/>
        <end position="696"/>
    </location>
</feature>
<dbReference type="InterPro" id="IPR001452">
    <property type="entry name" value="SH3_domain"/>
</dbReference>
<dbReference type="PIRSF" id="PIRSF001741">
    <property type="entry name" value="MAGUK_DLGH"/>
    <property type="match status" value="1"/>
</dbReference>
<reference evidence="10" key="4">
    <citation type="submission" date="2025-09" db="UniProtKB">
        <authorList>
            <consortium name="Ensembl"/>
        </authorList>
    </citation>
    <scope>IDENTIFICATION</scope>
    <source>
        <strain evidence="10">HNI</strain>
    </source>
</reference>
<reference key="1">
    <citation type="journal article" date="2007" name="Nature">
        <title>The medaka draft genome and insights into vertebrate genome evolution.</title>
        <authorList>
            <person name="Kasahara M."/>
            <person name="Naruse K."/>
            <person name="Sasaki S."/>
            <person name="Nakatani Y."/>
            <person name="Qu W."/>
            <person name="Ahsan B."/>
            <person name="Yamada T."/>
            <person name="Nagayasu Y."/>
            <person name="Doi K."/>
            <person name="Kasai Y."/>
            <person name="Jindo T."/>
            <person name="Kobayashi D."/>
            <person name="Shimada A."/>
            <person name="Toyoda A."/>
            <person name="Kuroki Y."/>
            <person name="Fujiyama A."/>
            <person name="Sasaki T."/>
            <person name="Shimizu A."/>
            <person name="Asakawa S."/>
            <person name="Shimizu N."/>
            <person name="Hashimoto S."/>
            <person name="Yang J."/>
            <person name="Lee Y."/>
            <person name="Matsushima K."/>
            <person name="Sugano S."/>
            <person name="Sakaizumi M."/>
            <person name="Narita T."/>
            <person name="Ohishi K."/>
            <person name="Haga S."/>
            <person name="Ohta F."/>
            <person name="Nomoto H."/>
            <person name="Nogata K."/>
            <person name="Morishita T."/>
            <person name="Endo T."/>
            <person name="Shin-I T."/>
            <person name="Takeda H."/>
            <person name="Morishita S."/>
            <person name="Kohara Y."/>
        </authorList>
    </citation>
    <scope>NUCLEOTIDE SEQUENCE [LARGE SCALE GENOMIC DNA]</scope>
    <source>
        <strain>Hd-rR</strain>
    </source>
</reference>
<dbReference type="Pfam" id="PF00595">
    <property type="entry name" value="PDZ"/>
    <property type="match status" value="3"/>
</dbReference>
<dbReference type="Pfam" id="PF10600">
    <property type="entry name" value="PDZ_assoc"/>
    <property type="match status" value="1"/>
</dbReference>
<dbReference type="FunFam" id="2.30.30.40:FF:000047">
    <property type="entry name" value="Disks large homolog 2 isoform 3"/>
    <property type="match status" value="1"/>
</dbReference>
<dbReference type="GO" id="GO:0007268">
    <property type="term" value="P:chemical synaptic transmission"/>
    <property type="evidence" value="ECO:0007669"/>
    <property type="project" value="InterPro"/>
</dbReference>
<dbReference type="PROSITE" id="PS50052">
    <property type="entry name" value="GUANYLATE_KINASE_2"/>
    <property type="match status" value="1"/>
</dbReference>
<feature type="domain" description="PDZ" evidence="9">
    <location>
        <begin position="157"/>
        <end position="244"/>
    </location>
</feature>
<dbReference type="CDD" id="cd06795">
    <property type="entry name" value="PDZ3_Dlg1-2-4-like"/>
    <property type="match status" value="1"/>
</dbReference>
<dbReference type="Pfam" id="PF10608">
    <property type="entry name" value="MAGUK_N_PEST"/>
    <property type="match status" value="1"/>
</dbReference>
<evidence type="ECO:0000256" key="3">
    <source>
        <dbReference type="ARBA" id="ARBA00022443"/>
    </source>
</evidence>
<proteinExistence type="inferred from homology"/>
<dbReference type="Gene3D" id="3.30.63.10">
    <property type="entry name" value="Guanylate Kinase phosphate binding domain"/>
    <property type="match status" value="1"/>
</dbReference>
<keyword evidence="4" id="KW-0677">Repeat</keyword>
<dbReference type="GO" id="GO:0019900">
    <property type="term" value="F:kinase binding"/>
    <property type="evidence" value="ECO:0007669"/>
    <property type="project" value="InterPro"/>
</dbReference>
<dbReference type="InterPro" id="IPR016313">
    <property type="entry name" value="DLG1-like"/>
</dbReference>
<dbReference type="GO" id="GO:0031594">
    <property type="term" value="C:neuromuscular junction"/>
    <property type="evidence" value="ECO:0007669"/>
    <property type="project" value="InterPro"/>
</dbReference>
<dbReference type="SMART" id="SM00072">
    <property type="entry name" value="GuKc"/>
    <property type="match status" value="1"/>
</dbReference>
<keyword evidence="5" id="KW-0472">Membrane</keyword>
<evidence type="ECO:0000256" key="6">
    <source>
        <dbReference type="PROSITE-ProRule" id="PRU00192"/>
    </source>
</evidence>
<evidence type="ECO:0000259" key="7">
    <source>
        <dbReference type="PROSITE" id="PS50002"/>
    </source>
</evidence>
<dbReference type="SUPFAM" id="SSF52540">
    <property type="entry name" value="P-loop containing nucleoside triphosphate hydrolases"/>
    <property type="match status" value="1"/>
</dbReference>
<dbReference type="FunFam" id="3.30.63.10:FF:000001">
    <property type="entry name" value="Disks large homolog 1 isoform 2"/>
    <property type="match status" value="1"/>
</dbReference>
<keyword evidence="3 6" id="KW-0728">SH3 domain</keyword>